<dbReference type="NCBIfam" id="TIGR03177">
    <property type="entry name" value="pilus_cpaB"/>
    <property type="match status" value="1"/>
</dbReference>
<proteinExistence type="predicted"/>
<evidence type="ECO:0000259" key="1">
    <source>
        <dbReference type="SMART" id="SM00858"/>
    </source>
</evidence>
<dbReference type="SMART" id="SM00858">
    <property type="entry name" value="SAF"/>
    <property type="match status" value="1"/>
</dbReference>
<organism evidence="2 3">
    <name type="scientific">Geodermatophilus siccatus</name>
    <dbReference type="NCBI Taxonomy" id="1137991"/>
    <lineage>
        <taxon>Bacteria</taxon>
        <taxon>Bacillati</taxon>
        <taxon>Actinomycetota</taxon>
        <taxon>Actinomycetes</taxon>
        <taxon>Geodermatophilales</taxon>
        <taxon>Geodermatophilaceae</taxon>
        <taxon>Geodermatophilus</taxon>
    </lineage>
</organism>
<accession>A0A1H0ADC5</accession>
<keyword evidence="3" id="KW-1185">Reference proteome</keyword>
<dbReference type="Pfam" id="PF08666">
    <property type="entry name" value="SAF"/>
    <property type="match status" value="1"/>
</dbReference>
<dbReference type="OrthoDB" id="4808509at2"/>
<dbReference type="AlphaFoldDB" id="A0A1H0ADC5"/>
<evidence type="ECO:0000313" key="3">
    <source>
        <dbReference type="Proteomes" id="UP000198680"/>
    </source>
</evidence>
<reference evidence="3" key="1">
    <citation type="submission" date="2016-10" db="EMBL/GenBank/DDBJ databases">
        <authorList>
            <person name="Varghese N."/>
            <person name="Submissions S."/>
        </authorList>
    </citation>
    <scope>NUCLEOTIDE SEQUENCE [LARGE SCALE GENOMIC DNA]</scope>
    <source>
        <strain evidence="3">DSM 45419</strain>
    </source>
</reference>
<dbReference type="InterPro" id="IPR013974">
    <property type="entry name" value="SAF"/>
</dbReference>
<dbReference type="RefSeq" id="WP_091223701.1">
    <property type="nucleotide sequence ID" value="NZ_FNHE01000016.1"/>
</dbReference>
<evidence type="ECO:0000313" key="2">
    <source>
        <dbReference type="EMBL" id="SDN31407.1"/>
    </source>
</evidence>
<sequence>MVRFRRPRRPLHTGRQVLAALLAATALVLALRPAPAPASAPAAVPVVVAAADLAAGAVLAAGDVAVAHYPPELRPAGTVEDPAAVVGQVLTGGVRSGEPLTDAALGGAGPTAQLGPGQVAAPVRPADLAVSALVQPGDRVDVLAAPPGAARAEVVAAGAPVLATPAPEDDGLLLLAVDADTAARLAAAATTATLTLSLPPRSTPGAGPLAPGVGG</sequence>
<protein>
    <submittedName>
        <fullName evidence="2">Flp pilus assembly protein CpaB</fullName>
    </submittedName>
</protein>
<dbReference type="EMBL" id="FNHE01000016">
    <property type="protein sequence ID" value="SDN31407.1"/>
    <property type="molecule type" value="Genomic_DNA"/>
</dbReference>
<dbReference type="Gene3D" id="3.90.1210.10">
    <property type="entry name" value="Antifreeze-like/N-acetylneuraminic acid synthase C-terminal domain"/>
    <property type="match status" value="1"/>
</dbReference>
<feature type="domain" description="SAF" evidence="1">
    <location>
        <begin position="44"/>
        <end position="106"/>
    </location>
</feature>
<dbReference type="STRING" id="1137991.SAMN05660642_04548"/>
<gene>
    <name evidence="2" type="ORF">SAMN05660642_04548</name>
</gene>
<dbReference type="InterPro" id="IPR017592">
    <property type="entry name" value="Pilus_assmbl_Flp-typ_CpaB"/>
</dbReference>
<name>A0A1H0ADC5_9ACTN</name>
<dbReference type="Proteomes" id="UP000198680">
    <property type="component" value="Unassembled WGS sequence"/>
</dbReference>